<gene>
    <name evidence="1" type="ORF">DWV53_13370</name>
</gene>
<name>A0AA92W9J9_9BACT</name>
<protein>
    <submittedName>
        <fullName evidence="1">Uncharacterized protein</fullName>
    </submittedName>
</protein>
<dbReference type="AlphaFoldDB" id="A0AA92W9J9"/>
<reference evidence="1 2" key="1">
    <citation type="submission" date="2018-08" db="EMBL/GenBank/DDBJ databases">
        <title>A genome reference for cultivated species of the human gut microbiota.</title>
        <authorList>
            <person name="Zou Y."/>
            <person name="Xue W."/>
            <person name="Luo G."/>
        </authorList>
    </citation>
    <scope>NUCLEOTIDE SEQUENCE [LARGE SCALE GENOMIC DNA]</scope>
    <source>
        <strain evidence="1 2">AF10-17</strain>
    </source>
</reference>
<dbReference type="Proteomes" id="UP000285776">
    <property type="component" value="Unassembled WGS sequence"/>
</dbReference>
<proteinExistence type="predicted"/>
<sequence length="120" mass="13951">MKIVLSTDSMISAVRLKGAILRAVKGENSDISIETWSYVRTSDNFDVIYHNKEQYVNDPTKNVLFKVVQDGNDVLLTVAWWKRNPDPSWEIRSLHVGRLVELLLTYFKNKFISFKIVDFN</sequence>
<dbReference type="EMBL" id="QSAV01000057">
    <property type="protein sequence ID" value="RGW75390.1"/>
    <property type="molecule type" value="Genomic_DNA"/>
</dbReference>
<evidence type="ECO:0000313" key="1">
    <source>
        <dbReference type="EMBL" id="RGW75390.1"/>
    </source>
</evidence>
<dbReference type="RefSeq" id="WP_118154858.1">
    <property type="nucleotide sequence ID" value="NZ_QSAV01000057.1"/>
</dbReference>
<organism evidence="1 2">
    <name type="scientific">Segatella copri</name>
    <dbReference type="NCBI Taxonomy" id="165179"/>
    <lineage>
        <taxon>Bacteria</taxon>
        <taxon>Pseudomonadati</taxon>
        <taxon>Bacteroidota</taxon>
        <taxon>Bacteroidia</taxon>
        <taxon>Bacteroidales</taxon>
        <taxon>Prevotellaceae</taxon>
        <taxon>Segatella</taxon>
    </lineage>
</organism>
<evidence type="ECO:0000313" key="2">
    <source>
        <dbReference type="Proteomes" id="UP000285776"/>
    </source>
</evidence>
<accession>A0AA92W9J9</accession>
<comment type="caution">
    <text evidence="1">The sequence shown here is derived from an EMBL/GenBank/DDBJ whole genome shotgun (WGS) entry which is preliminary data.</text>
</comment>